<comment type="caution">
    <text evidence="10">The sequence shown here is derived from an EMBL/GenBank/DDBJ whole genome shotgun (WGS) entry which is preliminary data.</text>
</comment>
<comment type="catalytic activity">
    <reaction evidence="7">
        <text>N-methylethanolamine phosphate + S-adenosyl-L-methionine = N,N-dimethylethanolamine phosphate + S-adenosyl-L-homocysteine + H(+)</text>
        <dbReference type="Rhea" id="RHEA:25321"/>
        <dbReference type="ChEBI" id="CHEBI:15378"/>
        <dbReference type="ChEBI" id="CHEBI:57781"/>
        <dbReference type="ChEBI" id="CHEBI:57856"/>
        <dbReference type="ChEBI" id="CHEBI:58641"/>
        <dbReference type="ChEBI" id="CHEBI:59789"/>
        <dbReference type="EC" id="2.1.1.103"/>
    </reaction>
    <physiologicalReaction direction="left-to-right" evidence="7">
        <dbReference type="Rhea" id="RHEA:25322"/>
    </physiologicalReaction>
</comment>
<evidence type="ECO:0000256" key="3">
    <source>
        <dbReference type="ARBA" id="ARBA00022603"/>
    </source>
</evidence>
<evidence type="ECO:0000256" key="7">
    <source>
        <dbReference type="ARBA" id="ARBA00047841"/>
    </source>
</evidence>
<reference evidence="10" key="1">
    <citation type="submission" date="2023-06" db="EMBL/GenBank/DDBJ databases">
        <title>Genome-scale phylogeny and comparative genomics of the fungal order Sordariales.</title>
        <authorList>
            <consortium name="Lawrence Berkeley National Laboratory"/>
            <person name="Hensen N."/>
            <person name="Bonometti L."/>
            <person name="Westerberg I."/>
            <person name="Brannstrom I.O."/>
            <person name="Guillou S."/>
            <person name="Cros-Aarteil S."/>
            <person name="Calhoun S."/>
            <person name="Haridas S."/>
            <person name="Kuo A."/>
            <person name="Mondo S."/>
            <person name="Pangilinan J."/>
            <person name="Riley R."/>
            <person name="LaButti K."/>
            <person name="Andreopoulos B."/>
            <person name="Lipzen A."/>
            <person name="Chen C."/>
            <person name="Yanf M."/>
            <person name="Daum C."/>
            <person name="Ng V."/>
            <person name="Clum A."/>
            <person name="Steindorff A."/>
            <person name="Ohm R."/>
            <person name="Martin F."/>
            <person name="Silar P."/>
            <person name="Natvig D."/>
            <person name="Lalanne C."/>
            <person name="Gautier V."/>
            <person name="Ament-velasquez S.L."/>
            <person name="Kruys A."/>
            <person name="Hutchinson M.I."/>
            <person name="Powell A.J."/>
            <person name="Barry K."/>
            <person name="Miller A.N."/>
            <person name="Grigoriev I.V."/>
            <person name="Debuchy R."/>
            <person name="Gladieux P."/>
            <person name="Thoren M.H."/>
            <person name="Johannesson H."/>
        </authorList>
    </citation>
    <scope>NUCLEOTIDE SEQUENCE</scope>
    <source>
        <strain evidence="10">SMH2392-1A</strain>
    </source>
</reference>
<dbReference type="Proteomes" id="UP001172101">
    <property type="component" value="Unassembled WGS sequence"/>
</dbReference>
<evidence type="ECO:0000256" key="4">
    <source>
        <dbReference type="ARBA" id="ARBA00022679"/>
    </source>
</evidence>
<accession>A0AA40DGE0</accession>
<evidence type="ECO:0000256" key="5">
    <source>
        <dbReference type="ARBA" id="ARBA00035674"/>
    </source>
</evidence>
<dbReference type="Pfam" id="PF08241">
    <property type="entry name" value="Methyltransf_11"/>
    <property type="match status" value="1"/>
</dbReference>
<dbReference type="PANTHER" id="PTHR44307:SF2">
    <property type="entry name" value="PHOSPHOETHANOLAMINE METHYLTRANSFERASE ISOFORM X1"/>
    <property type="match status" value="1"/>
</dbReference>
<dbReference type="InterPro" id="IPR029063">
    <property type="entry name" value="SAM-dependent_MTases_sf"/>
</dbReference>
<keyword evidence="11" id="KW-1185">Reference proteome</keyword>
<evidence type="ECO:0000313" key="10">
    <source>
        <dbReference type="EMBL" id="KAK0702110.1"/>
    </source>
</evidence>
<dbReference type="AlphaFoldDB" id="A0AA40DGE0"/>
<dbReference type="Gene3D" id="3.40.50.150">
    <property type="entry name" value="Vaccinia Virus protein VP39"/>
    <property type="match status" value="1"/>
</dbReference>
<dbReference type="EC" id="2.1.1.103" evidence="5"/>
<dbReference type="GeneID" id="85330190"/>
<keyword evidence="3 10" id="KW-0489">Methyltransferase</keyword>
<evidence type="ECO:0000256" key="8">
    <source>
        <dbReference type="SAM" id="MobiDB-lite"/>
    </source>
</evidence>
<comment type="pathway">
    <text evidence="2">Lipid metabolism.</text>
</comment>
<organism evidence="10 11">
    <name type="scientific">Lasiosphaeria miniovina</name>
    <dbReference type="NCBI Taxonomy" id="1954250"/>
    <lineage>
        <taxon>Eukaryota</taxon>
        <taxon>Fungi</taxon>
        <taxon>Dikarya</taxon>
        <taxon>Ascomycota</taxon>
        <taxon>Pezizomycotina</taxon>
        <taxon>Sordariomycetes</taxon>
        <taxon>Sordariomycetidae</taxon>
        <taxon>Sordariales</taxon>
        <taxon>Lasiosphaeriaceae</taxon>
        <taxon>Lasiosphaeria</taxon>
    </lineage>
</organism>
<comment type="catalytic activity">
    <reaction evidence="6">
        <text>N,N-dimethylethanolamine phosphate + S-adenosyl-L-methionine = phosphocholine + S-adenosyl-L-homocysteine + H(+)</text>
        <dbReference type="Rhea" id="RHEA:25325"/>
        <dbReference type="ChEBI" id="CHEBI:15378"/>
        <dbReference type="ChEBI" id="CHEBI:57856"/>
        <dbReference type="ChEBI" id="CHEBI:58641"/>
        <dbReference type="ChEBI" id="CHEBI:59789"/>
        <dbReference type="ChEBI" id="CHEBI:295975"/>
        <dbReference type="EC" id="2.1.1.103"/>
    </reaction>
    <physiologicalReaction direction="left-to-right" evidence="6">
        <dbReference type="Rhea" id="RHEA:25326"/>
    </physiologicalReaction>
</comment>
<evidence type="ECO:0000256" key="6">
    <source>
        <dbReference type="ARBA" id="ARBA00047619"/>
    </source>
</evidence>
<sequence>MMMAMMADSAYSSISSTSTIPAPDFDNDHRYFYRGEQHRSFTFQADHGELRRRLSQRPEQQQQQQQQLQPPQLSHQQQYQQQEYQEHQPYIARQPPRPSFGYRWLLGDAAHHFGYWDKDTWWPFPLGPHLRTMQEKLHAALALPVTTSANAPRVLDAGCGAGHAALYMAQQGVHVTAIDIASARVARAQRRLARAGLVSGGQATVRRMDMHHLETVLTASHDGVYTMETLRHSANPEAVMASFFRILKPGGRYKQHDYCCPHQQQHHHYPSAADLHTRRLDLYQQMLEDAGFVDVVVTDLSDRVRPMLRYLYVLAAVPAFLVRCLGLRRCFPAAAEHSDAAARLYGEPELYRYVQISATKPLRSAGTARVGFAW</sequence>
<evidence type="ECO:0000313" key="11">
    <source>
        <dbReference type="Proteomes" id="UP001172101"/>
    </source>
</evidence>
<dbReference type="InterPro" id="IPR013216">
    <property type="entry name" value="Methyltransf_11"/>
</dbReference>
<proteinExistence type="predicted"/>
<name>A0AA40DGE0_9PEZI</name>
<evidence type="ECO:0000256" key="2">
    <source>
        <dbReference type="ARBA" id="ARBA00005189"/>
    </source>
</evidence>
<feature type="region of interest" description="Disordered" evidence="8">
    <location>
        <begin position="52"/>
        <end position="84"/>
    </location>
</feature>
<dbReference type="GO" id="GO:0032259">
    <property type="term" value="P:methylation"/>
    <property type="evidence" value="ECO:0007669"/>
    <property type="project" value="UniProtKB-KW"/>
</dbReference>
<dbReference type="GO" id="GO:0000234">
    <property type="term" value="F:phosphoethanolamine N-methyltransferase activity"/>
    <property type="evidence" value="ECO:0007669"/>
    <property type="project" value="UniProtKB-EC"/>
</dbReference>
<evidence type="ECO:0000259" key="9">
    <source>
        <dbReference type="Pfam" id="PF08241"/>
    </source>
</evidence>
<dbReference type="EMBL" id="JAUIRO010000009">
    <property type="protein sequence ID" value="KAK0702110.1"/>
    <property type="molecule type" value="Genomic_DNA"/>
</dbReference>
<dbReference type="PANTHER" id="PTHR44307">
    <property type="entry name" value="PHOSPHOETHANOLAMINE METHYLTRANSFERASE"/>
    <property type="match status" value="1"/>
</dbReference>
<protein>
    <recommendedName>
        <fullName evidence="5">phosphoethanolamine N-methyltransferase</fullName>
        <ecNumber evidence="5">2.1.1.103</ecNumber>
    </recommendedName>
</protein>
<comment type="pathway">
    <text evidence="1">Phospholipid metabolism; phosphatidylcholine biosynthesis.</text>
</comment>
<dbReference type="RefSeq" id="XP_060289774.1">
    <property type="nucleotide sequence ID" value="XM_060446920.1"/>
</dbReference>
<keyword evidence="4" id="KW-0808">Transferase</keyword>
<evidence type="ECO:0000256" key="1">
    <source>
        <dbReference type="ARBA" id="ARBA00004969"/>
    </source>
</evidence>
<dbReference type="CDD" id="cd02440">
    <property type="entry name" value="AdoMet_MTases"/>
    <property type="match status" value="1"/>
</dbReference>
<dbReference type="SUPFAM" id="SSF53335">
    <property type="entry name" value="S-adenosyl-L-methionine-dependent methyltransferases"/>
    <property type="match status" value="1"/>
</dbReference>
<feature type="domain" description="Methyltransferase type 11" evidence="9">
    <location>
        <begin position="155"/>
        <end position="252"/>
    </location>
</feature>
<feature type="compositionally biased region" description="Low complexity" evidence="8">
    <location>
        <begin position="57"/>
        <end position="84"/>
    </location>
</feature>
<gene>
    <name evidence="10" type="ORF">B0T26DRAFT_796252</name>
</gene>